<name>A0A2V1DKU8_9PLEO</name>
<proteinExistence type="predicted"/>
<dbReference type="Proteomes" id="UP000244855">
    <property type="component" value="Unassembled WGS sequence"/>
</dbReference>
<keyword evidence="1" id="KW-0812">Transmembrane</keyword>
<protein>
    <submittedName>
        <fullName evidence="2">Uncharacterized protein</fullName>
    </submittedName>
</protein>
<keyword evidence="1" id="KW-0472">Membrane</keyword>
<keyword evidence="1" id="KW-1133">Transmembrane helix</keyword>
<dbReference type="SUPFAM" id="SSF54909">
    <property type="entry name" value="Dimeric alpha+beta barrel"/>
    <property type="match status" value="1"/>
</dbReference>
<reference evidence="2 3" key="1">
    <citation type="journal article" date="2018" name="Sci. Rep.">
        <title>Comparative genomics provides insights into the lifestyle and reveals functional heterogeneity of dark septate endophytic fungi.</title>
        <authorList>
            <person name="Knapp D.G."/>
            <person name="Nemeth J.B."/>
            <person name="Barry K."/>
            <person name="Hainaut M."/>
            <person name="Henrissat B."/>
            <person name="Johnson J."/>
            <person name="Kuo A."/>
            <person name="Lim J.H.P."/>
            <person name="Lipzen A."/>
            <person name="Nolan M."/>
            <person name="Ohm R.A."/>
            <person name="Tamas L."/>
            <person name="Grigoriev I.V."/>
            <person name="Spatafora J.W."/>
            <person name="Nagy L.G."/>
            <person name="Kovacs G.M."/>
        </authorList>
    </citation>
    <scope>NUCLEOTIDE SEQUENCE [LARGE SCALE GENOMIC DNA]</scope>
    <source>
        <strain evidence="2 3">DSE2036</strain>
    </source>
</reference>
<organism evidence="2 3">
    <name type="scientific">Periconia macrospinosa</name>
    <dbReference type="NCBI Taxonomy" id="97972"/>
    <lineage>
        <taxon>Eukaryota</taxon>
        <taxon>Fungi</taxon>
        <taxon>Dikarya</taxon>
        <taxon>Ascomycota</taxon>
        <taxon>Pezizomycotina</taxon>
        <taxon>Dothideomycetes</taxon>
        <taxon>Pleosporomycetidae</taxon>
        <taxon>Pleosporales</taxon>
        <taxon>Massarineae</taxon>
        <taxon>Periconiaceae</taxon>
        <taxon>Periconia</taxon>
    </lineage>
</organism>
<evidence type="ECO:0000313" key="2">
    <source>
        <dbReference type="EMBL" id="PVH98545.1"/>
    </source>
</evidence>
<evidence type="ECO:0000313" key="3">
    <source>
        <dbReference type="Proteomes" id="UP000244855"/>
    </source>
</evidence>
<accession>A0A2V1DKU8</accession>
<dbReference type="Pfam" id="PF13826">
    <property type="entry name" value="Monooxy_af470-like"/>
    <property type="match status" value="1"/>
</dbReference>
<gene>
    <name evidence="2" type="ORF">DM02DRAFT_530950</name>
</gene>
<evidence type="ECO:0000256" key="1">
    <source>
        <dbReference type="SAM" id="Phobius"/>
    </source>
</evidence>
<keyword evidence="3" id="KW-1185">Reference proteome</keyword>
<dbReference type="STRING" id="97972.A0A2V1DKU8"/>
<dbReference type="InterPro" id="IPR025444">
    <property type="entry name" value="Monooxy_af470"/>
</dbReference>
<dbReference type="OrthoDB" id="3202396at2759"/>
<dbReference type="EMBL" id="KZ805411">
    <property type="protein sequence ID" value="PVH98545.1"/>
    <property type="molecule type" value="Genomic_DNA"/>
</dbReference>
<sequence length="223" mass="25425">MGSIIRELKDLKDDFRLSTWLLIGGAIQAGLVLVLPPRVAIAPAFFILLYRLLNFAMVRQGKLPNPYTRDVITGKQSIRIPRSDGGVPEKMGDQQVVVFILGARSSHPNGRFAPGYAKLGVAFVSLWKDAEKHREEYGYLGKTPMMMTTEESCNNTMVWISYWKSVDHLYKFANAPIHREIWAKYNEILKTHTHMGLSHELYIAPEKHWEAIYSNYRPFGLGT</sequence>
<dbReference type="InterPro" id="IPR011008">
    <property type="entry name" value="Dimeric_a/b-barrel"/>
</dbReference>
<dbReference type="AlphaFoldDB" id="A0A2V1DKU8"/>
<feature type="transmembrane region" description="Helical" evidence="1">
    <location>
        <begin position="20"/>
        <end position="53"/>
    </location>
</feature>